<dbReference type="PROSITE" id="PS51462">
    <property type="entry name" value="NUDIX"/>
    <property type="match status" value="1"/>
</dbReference>
<dbReference type="Gene3D" id="3.90.79.10">
    <property type="entry name" value="Nucleoside Triphosphate Pyrophosphohydrolase"/>
    <property type="match status" value="1"/>
</dbReference>
<dbReference type="GO" id="GO:0006753">
    <property type="term" value="P:nucleoside phosphate metabolic process"/>
    <property type="evidence" value="ECO:0007669"/>
    <property type="project" value="TreeGrafter"/>
</dbReference>
<dbReference type="AlphaFoldDB" id="A0A453DHT3"/>
<dbReference type="GO" id="GO:0019693">
    <property type="term" value="P:ribose phosphate metabolic process"/>
    <property type="evidence" value="ECO:0007669"/>
    <property type="project" value="TreeGrafter"/>
</dbReference>
<dbReference type="InterPro" id="IPR020476">
    <property type="entry name" value="Nudix_hydrolase"/>
</dbReference>
<dbReference type="Pfam" id="PF00293">
    <property type="entry name" value="NUDIX"/>
    <property type="match status" value="1"/>
</dbReference>
<dbReference type="GO" id="GO:0034432">
    <property type="term" value="F:bis(5'-adenosyl)-pentaphosphatase activity"/>
    <property type="evidence" value="ECO:0007669"/>
    <property type="project" value="TreeGrafter"/>
</dbReference>
<dbReference type="InterPro" id="IPR000086">
    <property type="entry name" value="NUDIX_hydrolase_dom"/>
</dbReference>
<reference evidence="4" key="3">
    <citation type="journal article" date="2017" name="Nature">
        <title>Genome sequence of the progenitor of the wheat D genome Aegilops tauschii.</title>
        <authorList>
            <person name="Luo M.C."/>
            <person name="Gu Y.Q."/>
            <person name="Puiu D."/>
            <person name="Wang H."/>
            <person name="Twardziok S.O."/>
            <person name="Deal K.R."/>
            <person name="Huo N."/>
            <person name="Zhu T."/>
            <person name="Wang L."/>
            <person name="Wang Y."/>
            <person name="McGuire P.E."/>
            <person name="Liu S."/>
            <person name="Long H."/>
            <person name="Ramasamy R.K."/>
            <person name="Rodriguez J.C."/>
            <person name="Van S.L."/>
            <person name="Yuan L."/>
            <person name="Wang Z."/>
            <person name="Xia Z."/>
            <person name="Xiao L."/>
            <person name="Anderson O.D."/>
            <person name="Ouyang S."/>
            <person name="Liang Y."/>
            <person name="Zimin A.V."/>
            <person name="Pertea G."/>
            <person name="Qi P."/>
            <person name="Bennetzen J.L."/>
            <person name="Dai X."/>
            <person name="Dawson M.W."/>
            <person name="Muller H.G."/>
            <person name="Kugler K."/>
            <person name="Rivarola-Duarte L."/>
            <person name="Spannagl M."/>
            <person name="Mayer K.F.X."/>
            <person name="Lu F.H."/>
            <person name="Bevan M.W."/>
            <person name="Leroy P."/>
            <person name="Li P."/>
            <person name="You F.M."/>
            <person name="Sun Q."/>
            <person name="Liu Z."/>
            <person name="Lyons E."/>
            <person name="Wicker T."/>
            <person name="Salzberg S.L."/>
            <person name="Devos K.M."/>
            <person name="Dvorak J."/>
        </authorList>
    </citation>
    <scope>NUCLEOTIDE SEQUENCE [LARGE SCALE GENOMIC DNA]</scope>
    <source>
        <strain evidence="4">cv. AL8/78</strain>
    </source>
</reference>
<dbReference type="InterPro" id="IPR015797">
    <property type="entry name" value="NUDIX_hydrolase-like_dom_sf"/>
</dbReference>
<reference evidence="5" key="1">
    <citation type="journal article" date="2014" name="Science">
        <title>Ancient hybridizations among the ancestral genomes of bread wheat.</title>
        <authorList>
            <consortium name="International Wheat Genome Sequencing Consortium,"/>
            <person name="Marcussen T."/>
            <person name="Sandve S.R."/>
            <person name="Heier L."/>
            <person name="Spannagl M."/>
            <person name="Pfeifer M."/>
            <person name="Jakobsen K.S."/>
            <person name="Wulff B.B."/>
            <person name="Steuernagel B."/>
            <person name="Mayer K.F."/>
            <person name="Olsen O.A."/>
        </authorList>
    </citation>
    <scope>NUCLEOTIDE SEQUENCE [LARGE SCALE GENOMIC DNA]</scope>
    <source>
        <strain evidence="5">cv. AL8/78</strain>
    </source>
</reference>
<feature type="domain" description="Nudix hydrolase" evidence="3">
    <location>
        <begin position="1"/>
        <end position="56"/>
    </location>
</feature>
<evidence type="ECO:0000313" key="4">
    <source>
        <dbReference type="EnsemblPlants" id="AET2Gv21245600.4"/>
    </source>
</evidence>
<dbReference type="Proteomes" id="UP000015105">
    <property type="component" value="Chromosome 2D"/>
</dbReference>
<dbReference type="SUPFAM" id="SSF55811">
    <property type="entry name" value="Nudix"/>
    <property type="match status" value="1"/>
</dbReference>
<keyword evidence="5" id="KW-1185">Reference proteome</keyword>
<sequence length="56" mass="6073">QIFSASRIDIPTAWQMPQGGIDPGEEPRAAAIRELREETGVRSAEIVAEGPQLVDI</sequence>
<accession>A0A453DHT3</accession>
<reference evidence="5" key="2">
    <citation type="journal article" date="2017" name="Nat. Plants">
        <title>The Aegilops tauschii genome reveals multiple impacts of transposons.</title>
        <authorList>
            <person name="Zhao G."/>
            <person name="Zou C."/>
            <person name="Li K."/>
            <person name="Wang K."/>
            <person name="Li T."/>
            <person name="Gao L."/>
            <person name="Zhang X."/>
            <person name="Wang H."/>
            <person name="Yang Z."/>
            <person name="Liu X."/>
            <person name="Jiang W."/>
            <person name="Mao L."/>
            <person name="Kong X."/>
            <person name="Jiao Y."/>
            <person name="Jia J."/>
        </authorList>
    </citation>
    <scope>NUCLEOTIDE SEQUENCE [LARGE SCALE GENOMIC DNA]</scope>
    <source>
        <strain evidence="5">cv. AL8/78</strain>
    </source>
</reference>
<reference evidence="4" key="5">
    <citation type="journal article" date="2021" name="G3 (Bethesda)">
        <title>Aegilops tauschii genome assembly Aet v5.0 features greater sequence contiguity and improved annotation.</title>
        <authorList>
            <person name="Wang L."/>
            <person name="Zhu T."/>
            <person name="Rodriguez J.C."/>
            <person name="Deal K.R."/>
            <person name="Dubcovsky J."/>
            <person name="McGuire P.E."/>
            <person name="Lux T."/>
            <person name="Spannagl M."/>
            <person name="Mayer K.F.X."/>
            <person name="Baldrich P."/>
            <person name="Meyers B.C."/>
            <person name="Huo N."/>
            <person name="Gu Y.Q."/>
            <person name="Zhou H."/>
            <person name="Devos K.M."/>
            <person name="Bennetzen J.L."/>
            <person name="Unver T."/>
            <person name="Budak H."/>
            <person name="Gulick P.J."/>
            <person name="Galiba G."/>
            <person name="Kalapos B."/>
            <person name="Nelson D.R."/>
            <person name="Li P."/>
            <person name="You F.M."/>
            <person name="Luo M.C."/>
            <person name="Dvorak J."/>
        </authorList>
    </citation>
    <scope>NUCLEOTIDE SEQUENCE [LARGE SCALE GENOMIC DNA]</scope>
    <source>
        <strain evidence="4">cv. AL8/78</strain>
    </source>
</reference>
<comment type="similarity">
    <text evidence="2">Belongs to the Nudix hydrolase family.</text>
</comment>
<evidence type="ECO:0000256" key="1">
    <source>
        <dbReference type="ARBA" id="ARBA00022801"/>
    </source>
</evidence>
<protein>
    <recommendedName>
        <fullName evidence="3">Nudix hydrolase domain-containing protein</fullName>
    </recommendedName>
</protein>
<dbReference type="Gramene" id="AET2Gv21245600.4">
    <property type="protein sequence ID" value="AET2Gv21245600.4"/>
    <property type="gene ID" value="AET2Gv21245600"/>
</dbReference>
<dbReference type="PROSITE" id="PS00893">
    <property type="entry name" value="NUDIX_BOX"/>
    <property type="match status" value="1"/>
</dbReference>
<keyword evidence="1 2" id="KW-0378">Hydrolase</keyword>
<dbReference type="PANTHER" id="PTHR11839:SF22">
    <property type="entry name" value="NUDIX HYDROLASE 26, CHLOROPLASTIC"/>
    <property type="match status" value="1"/>
</dbReference>
<dbReference type="GO" id="GO:0009507">
    <property type="term" value="C:chloroplast"/>
    <property type="evidence" value="ECO:0007669"/>
    <property type="project" value="TreeGrafter"/>
</dbReference>
<dbReference type="GO" id="GO:0008893">
    <property type="term" value="F:guanosine-3',5'-bis(diphosphate) 3'-diphosphatase activity"/>
    <property type="evidence" value="ECO:0007669"/>
    <property type="project" value="TreeGrafter"/>
</dbReference>
<proteinExistence type="inferred from homology"/>
<evidence type="ECO:0000259" key="3">
    <source>
        <dbReference type="PROSITE" id="PS51462"/>
    </source>
</evidence>
<name>A0A453DHT3_AEGTS</name>
<dbReference type="InterPro" id="IPR020084">
    <property type="entry name" value="NUDIX_hydrolase_CS"/>
</dbReference>
<reference evidence="4" key="4">
    <citation type="submission" date="2019-03" db="UniProtKB">
        <authorList>
            <consortium name="EnsemblPlants"/>
        </authorList>
    </citation>
    <scope>IDENTIFICATION</scope>
</reference>
<organism evidence="4 5">
    <name type="scientific">Aegilops tauschii subsp. strangulata</name>
    <name type="common">Goatgrass</name>
    <dbReference type="NCBI Taxonomy" id="200361"/>
    <lineage>
        <taxon>Eukaryota</taxon>
        <taxon>Viridiplantae</taxon>
        <taxon>Streptophyta</taxon>
        <taxon>Embryophyta</taxon>
        <taxon>Tracheophyta</taxon>
        <taxon>Spermatophyta</taxon>
        <taxon>Magnoliopsida</taxon>
        <taxon>Liliopsida</taxon>
        <taxon>Poales</taxon>
        <taxon>Poaceae</taxon>
        <taxon>BOP clade</taxon>
        <taxon>Pooideae</taxon>
        <taxon>Triticodae</taxon>
        <taxon>Triticeae</taxon>
        <taxon>Triticinae</taxon>
        <taxon>Aegilops</taxon>
    </lineage>
</organism>
<evidence type="ECO:0000256" key="2">
    <source>
        <dbReference type="RuleBase" id="RU003476"/>
    </source>
</evidence>
<dbReference type="EnsemblPlants" id="AET2Gv21245600.4">
    <property type="protein sequence ID" value="AET2Gv21245600.4"/>
    <property type="gene ID" value="AET2Gv21245600"/>
</dbReference>
<dbReference type="PANTHER" id="PTHR11839">
    <property type="entry name" value="UDP/ADP-SUGAR PYROPHOSPHATASE"/>
    <property type="match status" value="1"/>
</dbReference>
<dbReference type="PRINTS" id="PR00502">
    <property type="entry name" value="NUDIXFAMILY"/>
</dbReference>
<evidence type="ECO:0000313" key="5">
    <source>
        <dbReference type="Proteomes" id="UP000015105"/>
    </source>
</evidence>